<keyword evidence="6 11" id="KW-0133">Cell shape</keyword>
<keyword evidence="11" id="KW-0997">Cell inner membrane</keyword>
<dbReference type="Proteomes" id="UP001166293">
    <property type="component" value="Unassembled WGS sequence"/>
</dbReference>
<feature type="transmembrane region" description="Helical" evidence="11">
    <location>
        <begin position="171"/>
        <end position="204"/>
    </location>
</feature>
<feature type="transmembrane region" description="Helical" evidence="11">
    <location>
        <begin position="286"/>
        <end position="307"/>
    </location>
</feature>
<dbReference type="RefSeq" id="WP_217778063.1">
    <property type="nucleotide sequence ID" value="NZ_JAHRWL010000001.1"/>
</dbReference>
<comment type="subcellular location">
    <subcellularLocation>
        <location evidence="11">Cell inner membrane</location>
        <topology evidence="11">Multi-pass membrane protein</topology>
    </subcellularLocation>
    <subcellularLocation>
        <location evidence="1">Membrane</location>
        <topology evidence="1">Multi-pass membrane protein</topology>
    </subcellularLocation>
</comment>
<keyword evidence="4 11" id="KW-0808">Transferase</keyword>
<evidence type="ECO:0000256" key="10">
    <source>
        <dbReference type="ARBA" id="ARBA00023316"/>
    </source>
</evidence>
<dbReference type="EMBL" id="JAHRWL010000001">
    <property type="protein sequence ID" value="MBV2360275.1"/>
    <property type="molecule type" value="Genomic_DNA"/>
</dbReference>
<reference evidence="12" key="1">
    <citation type="submission" date="2021-06" db="EMBL/GenBank/DDBJ databases">
        <title>Thalassococcus sp. CAU 1522 isolated from sea sand, Republic of Korea.</title>
        <authorList>
            <person name="Kim W."/>
        </authorList>
    </citation>
    <scope>NUCLEOTIDE SEQUENCE</scope>
    <source>
        <strain evidence="12">CAU 1522</strain>
    </source>
</reference>
<keyword evidence="8 11" id="KW-1133">Transmembrane helix</keyword>
<gene>
    <name evidence="11 12" type="primary">rodA</name>
    <name evidence="11" type="synonym">mrdB</name>
    <name evidence="12" type="ORF">KUH32_10850</name>
</gene>
<evidence type="ECO:0000256" key="6">
    <source>
        <dbReference type="ARBA" id="ARBA00022960"/>
    </source>
</evidence>
<evidence type="ECO:0000313" key="13">
    <source>
        <dbReference type="Proteomes" id="UP001166293"/>
    </source>
</evidence>
<comment type="pathway">
    <text evidence="11">Cell wall biogenesis; peptidoglycan biosynthesis.</text>
</comment>
<evidence type="ECO:0000256" key="2">
    <source>
        <dbReference type="ARBA" id="ARBA00022475"/>
    </source>
</evidence>
<evidence type="ECO:0000256" key="5">
    <source>
        <dbReference type="ARBA" id="ARBA00022692"/>
    </source>
</evidence>
<evidence type="ECO:0000256" key="8">
    <source>
        <dbReference type="ARBA" id="ARBA00022989"/>
    </source>
</evidence>
<feature type="transmembrane region" description="Helical" evidence="11">
    <location>
        <begin position="56"/>
        <end position="76"/>
    </location>
</feature>
<dbReference type="PANTHER" id="PTHR30474:SF1">
    <property type="entry name" value="PEPTIDOGLYCAN GLYCOSYLTRANSFERASE MRDB"/>
    <property type="match status" value="1"/>
</dbReference>
<dbReference type="InterPro" id="IPR011923">
    <property type="entry name" value="RodA/MrdB"/>
</dbReference>
<dbReference type="PROSITE" id="PS00428">
    <property type="entry name" value="FTSW_RODA_SPOVE"/>
    <property type="match status" value="1"/>
</dbReference>
<evidence type="ECO:0000256" key="1">
    <source>
        <dbReference type="ARBA" id="ARBA00004141"/>
    </source>
</evidence>
<comment type="similarity">
    <text evidence="11">Belongs to the SEDS family. MrdB/RodA subfamily.</text>
</comment>
<dbReference type="Pfam" id="PF01098">
    <property type="entry name" value="FTSW_RODA_SPOVE"/>
    <property type="match status" value="1"/>
</dbReference>
<comment type="function">
    <text evidence="11">Peptidoglycan polymerase that is essential for cell wall elongation.</text>
</comment>
<feature type="transmembrane region" description="Helical" evidence="11">
    <location>
        <begin position="319"/>
        <end position="346"/>
    </location>
</feature>
<keyword evidence="7 11" id="KW-0573">Peptidoglycan synthesis</keyword>
<keyword evidence="5 11" id="KW-0812">Transmembrane</keyword>
<sequence length="379" mass="41630">MSYLEYTVKSVPSGWRKVLYLNWPLVVLLSAVASVGFLMLYSVAGGSFSPWAEPQMKRFALGLAVMFVIAMVPIWFWRNMSLLAYLGTLALLLGVEFFGASGGGAQRWIDLGFMRLQPSELMKVTLVMFLAAYYDWLPMKKTSHPLWVLAPIVIILIPTFLVLTQPDLGTALLLMVAGGLMMFLAGVHWGYFATVIAGGIGAVYVVLLSRGTEWQLLKDYQYRRIDVFLDPASDPLSAGYHITQAKIAMGSGGWTGRGFMQGTQSRLNFLPEKHTDFIFNTLAEEFGFVGGVSLLILYVLITVFCVASALQNRDRFASLLTLGIGLTFFLFFAVNMSMVMGLAPVVGVPLPLVSYGGSAMLVLMAAFGLVQSAHIHRSR</sequence>
<evidence type="ECO:0000256" key="3">
    <source>
        <dbReference type="ARBA" id="ARBA00022676"/>
    </source>
</evidence>
<evidence type="ECO:0000313" key="12">
    <source>
        <dbReference type="EMBL" id="MBV2360275.1"/>
    </source>
</evidence>
<keyword evidence="9 11" id="KW-0472">Membrane</keyword>
<feature type="transmembrane region" description="Helical" evidence="11">
    <location>
        <begin position="121"/>
        <end position="139"/>
    </location>
</feature>
<accession>A0ABS6N8C8</accession>
<dbReference type="InterPro" id="IPR001182">
    <property type="entry name" value="FtsW/RodA"/>
</dbReference>
<evidence type="ECO:0000256" key="7">
    <source>
        <dbReference type="ARBA" id="ARBA00022984"/>
    </source>
</evidence>
<evidence type="ECO:0000256" key="9">
    <source>
        <dbReference type="ARBA" id="ARBA00023136"/>
    </source>
</evidence>
<name>A0ABS6N8C8_9RHOB</name>
<feature type="transmembrane region" description="Helical" evidence="11">
    <location>
        <begin position="145"/>
        <end position="164"/>
    </location>
</feature>
<keyword evidence="2 11" id="KW-1003">Cell membrane</keyword>
<protein>
    <recommendedName>
        <fullName evidence="11">Peptidoglycan glycosyltransferase MrdB</fullName>
        <shortName evidence="11">PGT</shortName>
        <ecNumber evidence="11">2.4.99.28</ecNumber>
    </recommendedName>
    <alternativeName>
        <fullName evidence="11">Cell elongation protein RodA</fullName>
    </alternativeName>
    <alternativeName>
        <fullName evidence="11">Cell wall polymerase</fullName>
    </alternativeName>
    <alternativeName>
        <fullName evidence="11">Peptidoglycan polymerase</fullName>
        <shortName evidence="11">PG polymerase</shortName>
    </alternativeName>
</protein>
<dbReference type="PANTHER" id="PTHR30474">
    <property type="entry name" value="CELL CYCLE PROTEIN"/>
    <property type="match status" value="1"/>
</dbReference>
<keyword evidence="3 11" id="KW-0328">Glycosyltransferase</keyword>
<evidence type="ECO:0000256" key="4">
    <source>
        <dbReference type="ARBA" id="ARBA00022679"/>
    </source>
</evidence>
<dbReference type="NCBIfam" id="TIGR02210">
    <property type="entry name" value="rodA_shape"/>
    <property type="match status" value="1"/>
</dbReference>
<proteinExistence type="inferred from homology"/>
<dbReference type="InterPro" id="IPR018365">
    <property type="entry name" value="Cell_cycle_FtsW-rel_CS"/>
</dbReference>
<evidence type="ECO:0000256" key="11">
    <source>
        <dbReference type="HAMAP-Rule" id="MF_02079"/>
    </source>
</evidence>
<feature type="transmembrane region" description="Helical" evidence="11">
    <location>
        <begin position="352"/>
        <end position="370"/>
    </location>
</feature>
<dbReference type="EC" id="2.4.99.28" evidence="11"/>
<dbReference type="HAMAP" id="MF_02079">
    <property type="entry name" value="PGT_RodA"/>
    <property type="match status" value="1"/>
</dbReference>
<organism evidence="12 13">
    <name type="scientific">Thalassococcus arenae</name>
    <dbReference type="NCBI Taxonomy" id="2851652"/>
    <lineage>
        <taxon>Bacteria</taxon>
        <taxon>Pseudomonadati</taxon>
        <taxon>Pseudomonadota</taxon>
        <taxon>Alphaproteobacteria</taxon>
        <taxon>Rhodobacterales</taxon>
        <taxon>Roseobacteraceae</taxon>
        <taxon>Thalassococcus</taxon>
    </lineage>
</organism>
<feature type="transmembrane region" description="Helical" evidence="11">
    <location>
        <begin position="20"/>
        <end position="44"/>
    </location>
</feature>
<comment type="catalytic activity">
    <reaction evidence="11">
        <text>[GlcNAc-(1-&gt;4)-Mur2Ac(oyl-L-Ala-gamma-D-Glu-L-Lys-D-Ala-D-Ala)](n)-di-trans,octa-cis-undecaprenyl diphosphate + beta-D-GlcNAc-(1-&gt;4)-Mur2Ac(oyl-L-Ala-gamma-D-Glu-L-Lys-D-Ala-D-Ala)-di-trans,octa-cis-undecaprenyl diphosphate = [GlcNAc-(1-&gt;4)-Mur2Ac(oyl-L-Ala-gamma-D-Glu-L-Lys-D-Ala-D-Ala)](n+1)-di-trans,octa-cis-undecaprenyl diphosphate + di-trans,octa-cis-undecaprenyl diphosphate + H(+)</text>
        <dbReference type="Rhea" id="RHEA:23708"/>
        <dbReference type="Rhea" id="RHEA-COMP:9602"/>
        <dbReference type="Rhea" id="RHEA-COMP:9603"/>
        <dbReference type="ChEBI" id="CHEBI:15378"/>
        <dbReference type="ChEBI" id="CHEBI:58405"/>
        <dbReference type="ChEBI" id="CHEBI:60033"/>
        <dbReference type="ChEBI" id="CHEBI:78435"/>
        <dbReference type="EC" id="2.4.99.28"/>
    </reaction>
</comment>
<keyword evidence="10 11" id="KW-0961">Cell wall biogenesis/degradation</keyword>
<comment type="caution">
    <text evidence="12">The sequence shown here is derived from an EMBL/GenBank/DDBJ whole genome shotgun (WGS) entry which is preliminary data.</text>
</comment>
<keyword evidence="13" id="KW-1185">Reference proteome</keyword>
<feature type="transmembrane region" description="Helical" evidence="11">
    <location>
        <begin position="82"/>
        <end position="100"/>
    </location>
</feature>